<gene>
    <name evidence="2" type="ORF">HO133_006079</name>
</gene>
<name>A0A8H6F7R9_9LECA</name>
<reference evidence="2 3" key="1">
    <citation type="journal article" date="2020" name="Genomics">
        <title>Complete, high-quality genomes from long-read metagenomic sequencing of two wolf lichen thalli reveals enigmatic genome architecture.</title>
        <authorList>
            <person name="McKenzie S.K."/>
            <person name="Walston R.F."/>
            <person name="Allen J.L."/>
        </authorList>
    </citation>
    <scope>NUCLEOTIDE SEQUENCE [LARGE SCALE GENOMIC DNA]</scope>
    <source>
        <strain evidence="2">WasteWater1</strain>
    </source>
</reference>
<accession>A0A8H6F7R9</accession>
<feature type="region of interest" description="Disordered" evidence="1">
    <location>
        <begin position="130"/>
        <end position="149"/>
    </location>
</feature>
<dbReference type="Proteomes" id="UP000593566">
    <property type="component" value="Unassembled WGS sequence"/>
</dbReference>
<dbReference type="RefSeq" id="XP_037147556.1">
    <property type="nucleotide sequence ID" value="XM_037296982.1"/>
</dbReference>
<evidence type="ECO:0000313" key="3">
    <source>
        <dbReference type="Proteomes" id="UP000593566"/>
    </source>
</evidence>
<dbReference type="GeneID" id="59334484"/>
<keyword evidence="3" id="KW-1185">Reference proteome</keyword>
<dbReference type="EMBL" id="JACCJB010000023">
    <property type="protein sequence ID" value="KAF6218121.1"/>
    <property type="molecule type" value="Genomic_DNA"/>
</dbReference>
<comment type="caution">
    <text evidence="2">The sequence shown here is derived from an EMBL/GenBank/DDBJ whole genome shotgun (WGS) entry which is preliminary data.</text>
</comment>
<dbReference type="AlphaFoldDB" id="A0A8H6F7R9"/>
<organism evidence="2 3">
    <name type="scientific">Letharia lupina</name>
    <dbReference type="NCBI Taxonomy" id="560253"/>
    <lineage>
        <taxon>Eukaryota</taxon>
        <taxon>Fungi</taxon>
        <taxon>Dikarya</taxon>
        <taxon>Ascomycota</taxon>
        <taxon>Pezizomycotina</taxon>
        <taxon>Lecanoromycetes</taxon>
        <taxon>OSLEUM clade</taxon>
        <taxon>Lecanoromycetidae</taxon>
        <taxon>Lecanorales</taxon>
        <taxon>Lecanorineae</taxon>
        <taxon>Parmeliaceae</taxon>
        <taxon>Letharia</taxon>
    </lineage>
</organism>
<sequence length="149" mass="16483">MSRIALSPQPPALVNLEWIESNLSDGFNGIDLVSAAPFLALPSVQSLLLQQCAEGGFEWPSSLPKSRVKPISFINSTPSGDRWRDCGTLYNAPRMGPRRDSLVPESNCDWDYCEIPFAGAAPDDMIQKIEDENKPPNSEWLIKDGHRPS</sequence>
<protein>
    <submittedName>
        <fullName evidence="2">Uncharacterized protein</fullName>
    </submittedName>
</protein>
<evidence type="ECO:0000256" key="1">
    <source>
        <dbReference type="SAM" id="MobiDB-lite"/>
    </source>
</evidence>
<evidence type="ECO:0000313" key="2">
    <source>
        <dbReference type="EMBL" id="KAF6218121.1"/>
    </source>
</evidence>
<proteinExistence type="predicted"/>